<dbReference type="InterPro" id="IPR024688">
    <property type="entry name" value="Mac_dom"/>
</dbReference>
<name>A0A512N7K1_9HYPH</name>
<reference evidence="5 6" key="1">
    <citation type="submission" date="2019-07" db="EMBL/GenBank/DDBJ databases">
        <title>Whole genome shotgun sequence of Reyranella soli NBRC 108950.</title>
        <authorList>
            <person name="Hosoyama A."/>
            <person name="Uohara A."/>
            <person name="Ohji S."/>
            <person name="Ichikawa N."/>
        </authorList>
    </citation>
    <scope>NUCLEOTIDE SEQUENCE [LARGE SCALE GENOMIC DNA]</scope>
    <source>
        <strain evidence="5 6">NBRC 108950</strain>
    </source>
</reference>
<dbReference type="EMBL" id="BKAJ01000031">
    <property type="protein sequence ID" value="GEP54651.1"/>
    <property type="molecule type" value="Genomic_DNA"/>
</dbReference>
<dbReference type="GO" id="GO:0016407">
    <property type="term" value="F:acetyltransferase activity"/>
    <property type="evidence" value="ECO:0007669"/>
    <property type="project" value="InterPro"/>
</dbReference>
<feature type="region of interest" description="Disordered" evidence="3">
    <location>
        <begin position="71"/>
        <end position="94"/>
    </location>
</feature>
<evidence type="ECO:0000256" key="3">
    <source>
        <dbReference type="SAM" id="MobiDB-lite"/>
    </source>
</evidence>
<evidence type="ECO:0000256" key="2">
    <source>
        <dbReference type="ARBA" id="ARBA00022679"/>
    </source>
</evidence>
<feature type="compositionally biased region" description="Low complexity" evidence="3">
    <location>
        <begin position="72"/>
        <end position="84"/>
    </location>
</feature>
<dbReference type="Proteomes" id="UP000321058">
    <property type="component" value="Unassembled WGS sequence"/>
</dbReference>
<comment type="caution">
    <text evidence="5">The sequence shown here is derived from an EMBL/GenBank/DDBJ whole genome shotgun (WGS) entry which is preliminary data.</text>
</comment>
<evidence type="ECO:0000256" key="1">
    <source>
        <dbReference type="ARBA" id="ARBA00007274"/>
    </source>
</evidence>
<dbReference type="SMART" id="SM01266">
    <property type="entry name" value="Mac"/>
    <property type="match status" value="1"/>
</dbReference>
<protein>
    <recommendedName>
        <fullName evidence="4">Maltose/galactoside acetyltransferase domain-containing protein</fullName>
    </recommendedName>
</protein>
<keyword evidence="6" id="KW-1185">Reference proteome</keyword>
<comment type="similarity">
    <text evidence="1">Belongs to the transferase hexapeptide repeat family.</text>
</comment>
<dbReference type="RefSeq" id="WP_246158236.1">
    <property type="nucleotide sequence ID" value="NZ_BKAJ01000031.1"/>
</dbReference>
<evidence type="ECO:0000313" key="5">
    <source>
        <dbReference type="EMBL" id="GEP54651.1"/>
    </source>
</evidence>
<dbReference type="AlphaFoldDB" id="A0A512N7K1"/>
<sequence length="94" mass="10090">MKTERQKMLDGELYAPLNVALGDPELAADRTRAHDLCQALNATLEAKTDEGRRLLGELSAPLESRCGCSRLSSATTAPTSSWASGCQTFPRPPS</sequence>
<feature type="domain" description="Maltose/galactoside acetyltransferase" evidence="4">
    <location>
        <begin position="5"/>
        <end position="64"/>
    </location>
</feature>
<gene>
    <name evidence="5" type="ORF">RSO01_18170</name>
</gene>
<accession>A0A512N7K1</accession>
<evidence type="ECO:0000313" key="6">
    <source>
        <dbReference type="Proteomes" id="UP000321058"/>
    </source>
</evidence>
<dbReference type="Gene3D" id="2.160.10.10">
    <property type="entry name" value="Hexapeptide repeat proteins"/>
    <property type="match status" value="1"/>
</dbReference>
<evidence type="ECO:0000259" key="4">
    <source>
        <dbReference type="SMART" id="SM01266"/>
    </source>
</evidence>
<organism evidence="5 6">
    <name type="scientific">Reyranella soli</name>
    <dbReference type="NCBI Taxonomy" id="1230389"/>
    <lineage>
        <taxon>Bacteria</taxon>
        <taxon>Pseudomonadati</taxon>
        <taxon>Pseudomonadota</taxon>
        <taxon>Alphaproteobacteria</taxon>
        <taxon>Hyphomicrobiales</taxon>
        <taxon>Reyranellaceae</taxon>
        <taxon>Reyranella</taxon>
    </lineage>
</organism>
<keyword evidence="2" id="KW-0808">Transferase</keyword>
<proteinExistence type="inferred from homology"/>
<dbReference type="Pfam" id="PF12464">
    <property type="entry name" value="Mac"/>
    <property type="match status" value="1"/>
</dbReference>